<evidence type="ECO:0000313" key="7">
    <source>
        <dbReference type="Proteomes" id="UP001222800"/>
    </source>
</evidence>
<organism evidence="6 7">
    <name type="scientific">Tepidibacter hydrothermalis</name>
    <dbReference type="NCBI Taxonomy" id="3036126"/>
    <lineage>
        <taxon>Bacteria</taxon>
        <taxon>Bacillati</taxon>
        <taxon>Bacillota</taxon>
        <taxon>Clostridia</taxon>
        <taxon>Peptostreptococcales</taxon>
        <taxon>Peptostreptococcaceae</taxon>
        <taxon>Tepidibacter</taxon>
    </lineage>
</organism>
<dbReference type="Pfam" id="PF24568">
    <property type="entry name" value="CC_PcsB"/>
    <property type="match status" value="1"/>
</dbReference>
<sequence>MNKKIAWICIIIITITSFNVFAATKSDEQKLKDTKKSKQNIQKALNENKKNQAKVNDNIEELGYKISNTQQKINKAQSDLNKAQSKIKSTSAEIGKLENEIGIKEDLLGERINVMYKTSDMSYIEVILSSKDMNELLSNLDMIKKIVKSDKELLTQLSHNKKEIEAKREVLKKKEKEIISLKSSIEVEKSRLVASKNKQTALKSDLQKDAKKLEANIDALNRYAKSLEAEILKKQSKGSYVGGEMGWPAPGYSRITSYFGYRIHPTLKTRKLHTGLDIGAPMGANIVAANDGKVISSGWLGGYGNAVMIDHGGGIVTLYGHNSKLLVKTGQTVKRGQSIAKAGSTGRSTGPHCHFEVRKNGKYVNPLPMLKSK</sequence>
<proteinExistence type="predicted"/>
<dbReference type="CDD" id="cd12797">
    <property type="entry name" value="M23_peptidase"/>
    <property type="match status" value="1"/>
</dbReference>
<keyword evidence="1 3" id="KW-0732">Signal</keyword>
<keyword evidence="7" id="KW-1185">Reference proteome</keyword>
<evidence type="ECO:0000256" key="2">
    <source>
        <dbReference type="SAM" id="Coils"/>
    </source>
</evidence>
<dbReference type="Gene3D" id="2.70.70.10">
    <property type="entry name" value="Glucose Permease (Domain IIA)"/>
    <property type="match status" value="1"/>
</dbReference>
<dbReference type="Gene3D" id="6.10.250.3150">
    <property type="match status" value="1"/>
</dbReference>
<feature type="domain" description="M23ase beta-sheet core" evidence="4">
    <location>
        <begin position="272"/>
        <end position="366"/>
    </location>
</feature>
<evidence type="ECO:0000256" key="3">
    <source>
        <dbReference type="SAM" id="SignalP"/>
    </source>
</evidence>
<dbReference type="PANTHER" id="PTHR21666">
    <property type="entry name" value="PEPTIDASE-RELATED"/>
    <property type="match status" value="1"/>
</dbReference>
<feature type="coiled-coil region" evidence="2">
    <location>
        <begin position="31"/>
        <end position="100"/>
    </location>
</feature>
<dbReference type="Proteomes" id="UP001222800">
    <property type="component" value="Chromosome"/>
</dbReference>
<dbReference type="PANTHER" id="PTHR21666:SF289">
    <property type="entry name" value="L-ALA--D-GLU ENDOPEPTIDASE"/>
    <property type="match status" value="1"/>
</dbReference>
<feature type="domain" description="Peptidoglycan hydrolase PcsB coiled-coil" evidence="5">
    <location>
        <begin position="94"/>
        <end position="167"/>
    </location>
</feature>
<gene>
    <name evidence="6" type="ORF">P4S50_00900</name>
</gene>
<evidence type="ECO:0000259" key="5">
    <source>
        <dbReference type="Pfam" id="PF24568"/>
    </source>
</evidence>
<dbReference type="SUPFAM" id="SSF51261">
    <property type="entry name" value="Duplicated hybrid motif"/>
    <property type="match status" value="1"/>
</dbReference>
<feature type="chain" id="PRO_5047077142" evidence="3">
    <location>
        <begin position="23"/>
        <end position="373"/>
    </location>
</feature>
<protein>
    <submittedName>
        <fullName evidence="6">Peptidoglycan DD-metalloendopeptidase family protein</fullName>
    </submittedName>
</protein>
<keyword evidence="2" id="KW-0175">Coiled coil</keyword>
<feature type="coiled-coil region" evidence="2">
    <location>
        <begin position="154"/>
        <end position="237"/>
    </location>
</feature>
<reference evidence="6 7" key="1">
    <citation type="submission" date="2023-03" db="EMBL/GenBank/DDBJ databases">
        <title>Complete genome sequence of Tepidibacter sp. SWIR-1, isolated from a deep-sea hydrothermal vent.</title>
        <authorList>
            <person name="Li X."/>
        </authorList>
    </citation>
    <scope>NUCLEOTIDE SEQUENCE [LARGE SCALE GENOMIC DNA]</scope>
    <source>
        <strain evidence="6 7">SWIR-1</strain>
    </source>
</reference>
<dbReference type="InterPro" id="IPR011055">
    <property type="entry name" value="Dup_hybrid_motif"/>
</dbReference>
<evidence type="ECO:0000256" key="1">
    <source>
        <dbReference type="ARBA" id="ARBA00022729"/>
    </source>
</evidence>
<dbReference type="Pfam" id="PF01551">
    <property type="entry name" value="Peptidase_M23"/>
    <property type="match status" value="1"/>
</dbReference>
<evidence type="ECO:0000259" key="4">
    <source>
        <dbReference type="Pfam" id="PF01551"/>
    </source>
</evidence>
<accession>A0ABY8EFY4</accession>
<evidence type="ECO:0000313" key="6">
    <source>
        <dbReference type="EMBL" id="WFD10664.1"/>
    </source>
</evidence>
<dbReference type="InterPro" id="IPR057309">
    <property type="entry name" value="PcsB_CC"/>
</dbReference>
<dbReference type="InterPro" id="IPR016047">
    <property type="entry name" value="M23ase_b-sheet_dom"/>
</dbReference>
<dbReference type="InterPro" id="IPR050570">
    <property type="entry name" value="Cell_wall_metabolism_enzyme"/>
</dbReference>
<dbReference type="EMBL" id="CP120733">
    <property type="protein sequence ID" value="WFD10664.1"/>
    <property type="molecule type" value="Genomic_DNA"/>
</dbReference>
<dbReference type="RefSeq" id="WP_277732631.1">
    <property type="nucleotide sequence ID" value="NZ_CP120733.1"/>
</dbReference>
<feature type="signal peptide" evidence="3">
    <location>
        <begin position="1"/>
        <end position="22"/>
    </location>
</feature>
<name>A0ABY8EFY4_9FIRM</name>